<sequence length="1142" mass="129205">MAHNTDTPSSSSSISTTQWANHVFLSFRGDDTRKGFTDHLFASLERRGIKTFKDDHDLERGQVISQELIKAIEESMFALIIFSPNYASSTWCLDEVQKIVECSNTLGQTVFPIFYGIEPSHVRHQKGTFAEYFKKHEKRFKNERGKVEKWRNALREVASHSGWDSKDQNEAALVEAIVDHIHKKVIPRLPSCADNLVGIDYRMKKVNSLIGMGLNDVRFIGIWGMGGIGKTSMARLVYEAIKEQFKVSCFVENIREVYETNGLVHIQRELLSQLNIRSAVFSNLYDGRRIIANSLCNKKVLLVLDDVTELKQLENLALKQEWFGPGSRVIITTRDKHLLHTHGVDKTCKVGGLTEKEALQLLCLKAFKRDQPEEKYLSLCKEVVEYTRGLPLALEVLGSHLHGRTVEVWHSAIKQVRSVPHSKIHDTLKISYDGLESMEKKLFLDIACFFKGMGIDEVTDILENCGRCSKIGIEILIERCLVTLDWKNKLGMHDLIQDMGRKIVVEESPNDPGRRSRLWSQEDIDYVLTKNKGTDAIQGIVLNLVQPHQALWSTEAFSKISQLRLLKLCKMQLPLGLNCLPFALKVLHWSGCPLETLPLTNQDEVVDLKLPYSEIVQLWHGTKFLEKLKSIDLSFSMNLRRSPDFSEVPNLESLVLEGCKSLTEVHPTVAFLKKIVLLNLKDCKRLKALPSKLDMSSLKDINLSGCSEFKFVPEFGESMQHLSMLSLEGTAISKLPSSLGNLVGLTYLELQNCKNLICLPDTIHKLKSLIILNVSGCSKLRILPDGLKEIKCLEKLCASGTAIEELPSSVFHLENLREMSFCGCKGPVSKSVNMFFPFKWLVGTETHAPIGFGLPPSISRLTSLTILTLSFCNLTEELMPDDFCRLSSLITLDLTGNNFVSPPRCVSKLSKLKLLYLNWCEKLQWLPELPSNIRALEASNCDSLEVSKFNPSRPCSLFGSHVEGLIGSEGLVPSKELIELMSLFPAFTQEHHLPEARFHMIITGSKIPSWFIPQKCVSFAKISVPHNCSPSEWVGFALCFLLVSYADPPEECRHRIELYLFSPNGKKFITDRVLPLLEPCYPHLYILYLSIDEYRNKISEAGEYSEIEFVLKCYCCSWLQIVRCGCRLVCKQDVEDIYGNHV</sequence>
<dbReference type="SMART" id="SM00255">
    <property type="entry name" value="TIR"/>
    <property type="match status" value="1"/>
</dbReference>
<dbReference type="InterPro" id="IPR044974">
    <property type="entry name" value="Disease_R_plants"/>
</dbReference>
<dbReference type="GO" id="GO:0051707">
    <property type="term" value="P:response to other organism"/>
    <property type="evidence" value="ECO:0007669"/>
    <property type="project" value="UniProtKB-ARBA"/>
</dbReference>
<gene>
    <name evidence="9" type="ORF">LLUT_LOCUS16116</name>
</gene>
<keyword evidence="2" id="KW-0433">Leucine-rich repeat</keyword>
<dbReference type="Gene3D" id="3.80.10.10">
    <property type="entry name" value="Ribonuclease Inhibitor"/>
    <property type="match status" value="2"/>
</dbReference>
<dbReference type="PANTHER" id="PTHR11017:SF559">
    <property type="entry name" value="DISEASE RESISTANCE PROTEIN CHL1"/>
    <property type="match status" value="1"/>
</dbReference>
<organism evidence="9 10">
    <name type="scientific">Lupinus luteus</name>
    <name type="common">European yellow lupine</name>
    <dbReference type="NCBI Taxonomy" id="3873"/>
    <lineage>
        <taxon>Eukaryota</taxon>
        <taxon>Viridiplantae</taxon>
        <taxon>Streptophyta</taxon>
        <taxon>Embryophyta</taxon>
        <taxon>Tracheophyta</taxon>
        <taxon>Spermatophyta</taxon>
        <taxon>Magnoliopsida</taxon>
        <taxon>eudicotyledons</taxon>
        <taxon>Gunneridae</taxon>
        <taxon>Pentapetalae</taxon>
        <taxon>rosids</taxon>
        <taxon>fabids</taxon>
        <taxon>Fabales</taxon>
        <taxon>Fabaceae</taxon>
        <taxon>Papilionoideae</taxon>
        <taxon>50 kb inversion clade</taxon>
        <taxon>genistoids sensu lato</taxon>
        <taxon>core genistoids</taxon>
        <taxon>Genisteae</taxon>
        <taxon>Lupinus</taxon>
    </lineage>
</organism>
<dbReference type="EMBL" id="CAXHTB010000011">
    <property type="protein sequence ID" value="CAL0315056.1"/>
    <property type="molecule type" value="Genomic_DNA"/>
</dbReference>
<comment type="catalytic activity">
    <reaction evidence="7">
        <text>NAD(+) + H2O = ADP-D-ribose + nicotinamide + H(+)</text>
        <dbReference type="Rhea" id="RHEA:16301"/>
        <dbReference type="ChEBI" id="CHEBI:15377"/>
        <dbReference type="ChEBI" id="CHEBI:15378"/>
        <dbReference type="ChEBI" id="CHEBI:17154"/>
        <dbReference type="ChEBI" id="CHEBI:57540"/>
        <dbReference type="ChEBI" id="CHEBI:57967"/>
        <dbReference type="EC" id="3.2.2.6"/>
    </reaction>
    <physiologicalReaction direction="left-to-right" evidence="7">
        <dbReference type="Rhea" id="RHEA:16302"/>
    </physiologicalReaction>
</comment>
<reference evidence="9 10" key="1">
    <citation type="submission" date="2024-03" db="EMBL/GenBank/DDBJ databases">
        <authorList>
            <person name="Martinez-Hernandez J."/>
        </authorList>
    </citation>
    <scope>NUCLEOTIDE SEQUENCE [LARGE SCALE GENOMIC DNA]</scope>
</reference>
<dbReference type="EC" id="3.2.2.6" evidence="1"/>
<dbReference type="InterPro" id="IPR055414">
    <property type="entry name" value="LRR_R13L4/SHOC2-like"/>
</dbReference>
<dbReference type="SUPFAM" id="SSF52047">
    <property type="entry name" value="RNI-like"/>
    <property type="match status" value="1"/>
</dbReference>
<dbReference type="Proteomes" id="UP001497480">
    <property type="component" value="Unassembled WGS sequence"/>
</dbReference>
<dbReference type="Pfam" id="PF23282">
    <property type="entry name" value="WHD_ROQ1"/>
    <property type="match status" value="1"/>
</dbReference>
<dbReference type="SUPFAM" id="SSF52200">
    <property type="entry name" value="Toll/Interleukin receptor TIR domain"/>
    <property type="match status" value="1"/>
</dbReference>
<evidence type="ECO:0000256" key="5">
    <source>
        <dbReference type="ARBA" id="ARBA00022821"/>
    </source>
</evidence>
<dbReference type="InterPro" id="IPR000157">
    <property type="entry name" value="TIR_dom"/>
</dbReference>
<dbReference type="AlphaFoldDB" id="A0AAV1X251"/>
<dbReference type="GO" id="GO:0006952">
    <property type="term" value="P:defense response"/>
    <property type="evidence" value="ECO:0007669"/>
    <property type="project" value="UniProtKB-KW"/>
</dbReference>
<dbReference type="FunFam" id="3.40.50.10140:FF:000007">
    <property type="entry name" value="Disease resistance protein (TIR-NBS-LRR class)"/>
    <property type="match status" value="1"/>
</dbReference>
<dbReference type="Pfam" id="PF23598">
    <property type="entry name" value="LRR_14"/>
    <property type="match status" value="1"/>
</dbReference>
<dbReference type="GO" id="GO:0061809">
    <property type="term" value="F:NAD+ nucleosidase activity, cyclic ADP-ribose generating"/>
    <property type="evidence" value="ECO:0007669"/>
    <property type="project" value="UniProtKB-EC"/>
</dbReference>
<dbReference type="PANTHER" id="PTHR11017">
    <property type="entry name" value="LEUCINE-RICH REPEAT-CONTAINING PROTEIN"/>
    <property type="match status" value="1"/>
</dbReference>
<name>A0AAV1X251_LUPLU</name>
<dbReference type="Pfam" id="PF00931">
    <property type="entry name" value="NB-ARC"/>
    <property type="match status" value="1"/>
</dbReference>
<evidence type="ECO:0000256" key="3">
    <source>
        <dbReference type="ARBA" id="ARBA00022737"/>
    </source>
</evidence>
<keyword evidence="3" id="KW-0677">Repeat</keyword>
<keyword evidence="6" id="KW-0520">NAD</keyword>
<dbReference type="PROSITE" id="PS50104">
    <property type="entry name" value="TIR"/>
    <property type="match status" value="1"/>
</dbReference>
<keyword evidence="4" id="KW-0378">Hydrolase</keyword>
<keyword evidence="10" id="KW-1185">Reference proteome</keyword>
<dbReference type="InterPro" id="IPR035897">
    <property type="entry name" value="Toll_tir_struct_dom_sf"/>
</dbReference>
<evidence type="ECO:0000313" key="10">
    <source>
        <dbReference type="Proteomes" id="UP001497480"/>
    </source>
</evidence>
<dbReference type="Pfam" id="PF20160">
    <property type="entry name" value="C-JID"/>
    <property type="match status" value="1"/>
</dbReference>
<evidence type="ECO:0000256" key="1">
    <source>
        <dbReference type="ARBA" id="ARBA00011982"/>
    </source>
</evidence>
<feature type="domain" description="TIR" evidence="8">
    <location>
        <begin position="19"/>
        <end position="185"/>
    </location>
</feature>
<dbReference type="GO" id="GO:0007165">
    <property type="term" value="P:signal transduction"/>
    <property type="evidence" value="ECO:0007669"/>
    <property type="project" value="InterPro"/>
</dbReference>
<dbReference type="InterPro" id="IPR027417">
    <property type="entry name" value="P-loop_NTPase"/>
</dbReference>
<dbReference type="InterPro" id="IPR042197">
    <property type="entry name" value="Apaf_helical"/>
</dbReference>
<dbReference type="SUPFAM" id="SSF52058">
    <property type="entry name" value="L domain-like"/>
    <property type="match status" value="1"/>
</dbReference>
<dbReference type="InterPro" id="IPR045344">
    <property type="entry name" value="C-JID"/>
</dbReference>
<dbReference type="Gene3D" id="3.40.50.10140">
    <property type="entry name" value="Toll/interleukin-1 receptor homology (TIR) domain"/>
    <property type="match status" value="1"/>
</dbReference>
<dbReference type="Gene3D" id="3.40.50.300">
    <property type="entry name" value="P-loop containing nucleotide triphosphate hydrolases"/>
    <property type="match status" value="1"/>
</dbReference>
<dbReference type="InterPro" id="IPR032675">
    <property type="entry name" value="LRR_dom_sf"/>
</dbReference>
<proteinExistence type="predicted"/>
<dbReference type="GO" id="GO:0043531">
    <property type="term" value="F:ADP binding"/>
    <property type="evidence" value="ECO:0007669"/>
    <property type="project" value="InterPro"/>
</dbReference>
<dbReference type="SUPFAM" id="SSF52540">
    <property type="entry name" value="P-loop containing nucleoside triphosphate hydrolases"/>
    <property type="match status" value="1"/>
</dbReference>
<evidence type="ECO:0000256" key="2">
    <source>
        <dbReference type="ARBA" id="ARBA00022614"/>
    </source>
</evidence>
<dbReference type="InterPro" id="IPR058192">
    <property type="entry name" value="WHD_ROQ1-like"/>
</dbReference>
<evidence type="ECO:0000256" key="7">
    <source>
        <dbReference type="ARBA" id="ARBA00047304"/>
    </source>
</evidence>
<dbReference type="Gene3D" id="1.10.8.430">
    <property type="entry name" value="Helical domain of apoptotic protease-activating factors"/>
    <property type="match status" value="1"/>
</dbReference>
<comment type="caution">
    <text evidence="9">The sequence shown here is derived from an EMBL/GenBank/DDBJ whole genome shotgun (WGS) entry which is preliminary data.</text>
</comment>
<evidence type="ECO:0000256" key="4">
    <source>
        <dbReference type="ARBA" id="ARBA00022801"/>
    </source>
</evidence>
<protein>
    <recommendedName>
        <fullName evidence="1">ADP-ribosyl cyclase/cyclic ADP-ribose hydrolase</fullName>
        <ecNumber evidence="1">3.2.2.6</ecNumber>
    </recommendedName>
</protein>
<evidence type="ECO:0000256" key="6">
    <source>
        <dbReference type="ARBA" id="ARBA00023027"/>
    </source>
</evidence>
<dbReference type="InterPro" id="IPR002182">
    <property type="entry name" value="NB-ARC"/>
</dbReference>
<dbReference type="PRINTS" id="PR00364">
    <property type="entry name" value="DISEASERSIST"/>
</dbReference>
<dbReference type="Pfam" id="PF01582">
    <property type="entry name" value="TIR"/>
    <property type="match status" value="1"/>
</dbReference>
<evidence type="ECO:0000259" key="8">
    <source>
        <dbReference type="PROSITE" id="PS50104"/>
    </source>
</evidence>
<evidence type="ECO:0000313" key="9">
    <source>
        <dbReference type="EMBL" id="CAL0315056.1"/>
    </source>
</evidence>
<accession>A0AAV1X251</accession>
<keyword evidence="5" id="KW-0611">Plant defense</keyword>